<keyword evidence="3" id="KW-0540">Nuclease</keyword>
<reference evidence="4" key="1">
    <citation type="journal article" date="2019" name="Int. J. Syst. Evol. Microbiol.">
        <title>The Global Catalogue of Microorganisms (GCM) 10K type strain sequencing project: providing services to taxonomists for standard genome sequencing and annotation.</title>
        <authorList>
            <consortium name="The Broad Institute Genomics Platform"/>
            <consortium name="The Broad Institute Genome Sequencing Center for Infectious Disease"/>
            <person name="Wu L."/>
            <person name="Ma J."/>
        </authorList>
    </citation>
    <scope>NUCLEOTIDE SEQUENCE [LARGE SCALE GENOMIC DNA]</scope>
    <source>
        <strain evidence="4">JCM 11117</strain>
    </source>
</reference>
<dbReference type="EMBL" id="BAAAHP010000111">
    <property type="protein sequence ID" value="GAA0943174.1"/>
    <property type="molecule type" value="Genomic_DNA"/>
</dbReference>
<keyword evidence="4" id="KW-1185">Reference proteome</keyword>
<feature type="domain" description="DUF222" evidence="2">
    <location>
        <begin position="20"/>
        <end position="339"/>
    </location>
</feature>
<protein>
    <submittedName>
        <fullName evidence="3">HNH endonuclease signature motif containing protein</fullName>
    </submittedName>
</protein>
<dbReference type="InterPro" id="IPR003870">
    <property type="entry name" value="DUF222"/>
</dbReference>
<dbReference type="GO" id="GO:0004519">
    <property type="term" value="F:endonuclease activity"/>
    <property type="evidence" value="ECO:0007669"/>
    <property type="project" value="UniProtKB-KW"/>
</dbReference>
<organism evidence="3 4">
    <name type="scientific">Pseudonocardia zijingensis</name>
    <dbReference type="NCBI Taxonomy" id="153376"/>
    <lineage>
        <taxon>Bacteria</taxon>
        <taxon>Bacillati</taxon>
        <taxon>Actinomycetota</taxon>
        <taxon>Actinomycetes</taxon>
        <taxon>Pseudonocardiales</taxon>
        <taxon>Pseudonocardiaceae</taxon>
        <taxon>Pseudonocardia</taxon>
    </lineage>
</organism>
<dbReference type="Gene3D" id="1.10.30.50">
    <property type="match status" value="1"/>
</dbReference>
<keyword evidence="3" id="KW-0255">Endonuclease</keyword>
<dbReference type="Pfam" id="PF02720">
    <property type="entry name" value="DUF222"/>
    <property type="match status" value="1"/>
</dbReference>
<proteinExistence type="predicted"/>
<evidence type="ECO:0000313" key="4">
    <source>
        <dbReference type="Proteomes" id="UP001499967"/>
    </source>
</evidence>
<name>A0ABP4B1J9_9PSEU</name>
<evidence type="ECO:0000259" key="2">
    <source>
        <dbReference type="Pfam" id="PF02720"/>
    </source>
</evidence>
<keyword evidence="3" id="KW-0378">Hydrolase</keyword>
<dbReference type="InterPro" id="IPR003615">
    <property type="entry name" value="HNH_nuc"/>
</dbReference>
<dbReference type="RefSeq" id="WP_343942983.1">
    <property type="nucleotide sequence ID" value="NZ_BAAAHP010000111.1"/>
</dbReference>
<dbReference type="Proteomes" id="UP001499967">
    <property type="component" value="Unassembled WGS sequence"/>
</dbReference>
<evidence type="ECO:0000256" key="1">
    <source>
        <dbReference type="SAM" id="MobiDB-lite"/>
    </source>
</evidence>
<gene>
    <name evidence="3" type="ORF">GCM10009559_39880</name>
</gene>
<dbReference type="CDD" id="cd00085">
    <property type="entry name" value="HNHc"/>
    <property type="match status" value="1"/>
</dbReference>
<evidence type="ECO:0000313" key="3">
    <source>
        <dbReference type="EMBL" id="GAA0943174.1"/>
    </source>
</evidence>
<accession>A0ABP4B1J9</accession>
<comment type="caution">
    <text evidence="3">The sequence shown here is derived from an EMBL/GenBank/DDBJ whole genome shotgun (WGS) entry which is preliminary data.</text>
</comment>
<feature type="compositionally biased region" description="Basic and acidic residues" evidence="1">
    <location>
        <begin position="230"/>
        <end position="242"/>
    </location>
</feature>
<feature type="region of interest" description="Disordered" evidence="1">
    <location>
        <begin position="213"/>
        <end position="242"/>
    </location>
</feature>
<sequence length="461" mass="50950">MTATILPLPTGLADDTLEKELLTLAGQLAAAECRFLQLLAEFDDRRGWAIDGIHSCAHWLSWRAGMSIRTANERLRVAHALQRLPKITEAFAAGRLSYSKVRAITRLVGTDAATLTKMAAEIAAGTSELTHTTVADPETAEQVLLSLALRGTTGHLETVVRAVRRRHIPAGDTAARRSLTWSWDDDGSLTVRARLTADAGAAFINAINARVPDRQPVTPQREPVPPDLDEMAREQEPGRAVDRTEARRADALVEYVTREPGDGPVVARGDAKVIVHLDVDSGSARLENGPEIPRTTAERLACDARVQVLLNDRTGNRMYLGRSRRLATDSQITALRVRDGDGCQFPGCAHTRFLNAHHVWWWAFGGPTDIDNLVLLCSHHHTVIHDHGYRIVRRDGRWEFTRPDDSPIPATAAQLNGNLEDLAERHARIDHLTLTPDWYGDRLDPEPFLDALLPRRVRAAA</sequence>